<dbReference type="PROSITE" id="PS50082">
    <property type="entry name" value="WD_REPEATS_2"/>
    <property type="match status" value="1"/>
</dbReference>
<dbReference type="GO" id="GO:0043291">
    <property type="term" value="C:RAVE complex"/>
    <property type="evidence" value="ECO:0007669"/>
    <property type="project" value="TreeGrafter"/>
</dbReference>
<evidence type="ECO:0000313" key="6">
    <source>
        <dbReference type="Proteomes" id="UP000829196"/>
    </source>
</evidence>
<dbReference type="Pfam" id="PF00400">
    <property type="entry name" value="WD40"/>
    <property type="match status" value="1"/>
</dbReference>
<dbReference type="Gene3D" id="2.130.10.10">
    <property type="entry name" value="YVTN repeat-like/Quinoprotein amine dehydrogenase"/>
    <property type="match status" value="2"/>
</dbReference>
<reference evidence="5" key="1">
    <citation type="journal article" date="2022" name="Front. Genet.">
        <title>Chromosome-Scale Assembly of the Dendrobium nobile Genome Provides Insights Into the Molecular Mechanism of the Biosynthesis of the Medicinal Active Ingredient of Dendrobium.</title>
        <authorList>
            <person name="Xu Q."/>
            <person name="Niu S.-C."/>
            <person name="Li K.-L."/>
            <person name="Zheng P.-J."/>
            <person name="Zhang X.-J."/>
            <person name="Jia Y."/>
            <person name="Liu Y."/>
            <person name="Niu Y.-X."/>
            <person name="Yu L.-H."/>
            <person name="Chen D.-F."/>
            <person name="Zhang G.-Q."/>
        </authorList>
    </citation>
    <scope>NUCLEOTIDE SEQUENCE</scope>
    <source>
        <tissue evidence="5">Leaf</tissue>
    </source>
</reference>
<dbReference type="InterPro" id="IPR052208">
    <property type="entry name" value="DmX-like/RAVE_component"/>
</dbReference>
<dbReference type="InterPro" id="IPR015943">
    <property type="entry name" value="WD40/YVTN_repeat-like_dom_sf"/>
</dbReference>
<dbReference type="SUPFAM" id="SSF50998">
    <property type="entry name" value="Quinoprotein alcohol dehydrogenase-like"/>
    <property type="match status" value="1"/>
</dbReference>
<dbReference type="Pfam" id="PF12234">
    <property type="entry name" value="Rav1p_C"/>
    <property type="match status" value="1"/>
</dbReference>
<dbReference type="InterPro" id="IPR011047">
    <property type="entry name" value="Quinoprotein_ADH-like_sf"/>
</dbReference>
<dbReference type="GO" id="GO:0005524">
    <property type="term" value="F:ATP binding"/>
    <property type="evidence" value="ECO:0007669"/>
    <property type="project" value="InterPro"/>
</dbReference>
<feature type="domain" description="RAVE complex protein Rav1 C-terminal" evidence="4">
    <location>
        <begin position="766"/>
        <end position="1432"/>
    </location>
</feature>
<dbReference type="PROSITE" id="PS00152">
    <property type="entry name" value="ATPASE_ALPHA_BETA"/>
    <property type="match status" value="1"/>
</dbReference>
<evidence type="ECO:0000256" key="2">
    <source>
        <dbReference type="ARBA" id="ARBA00023065"/>
    </source>
</evidence>
<dbReference type="InterPro" id="IPR020003">
    <property type="entry name" value="ATPase_a/bsu_AS"/>
</dbReference>
<evidence type="ECO:0000256" key="3">
    <source>
        <dbReference type="PROSITE-ProRule" id="PRU00221"/>
    </source>
</evidence>
<dbReference type="PROSITE" id="PS50294">
    <property type="entry name" value="WD_REPEATS_REGION"/>
    <property type="match status" value="1"/>
</dbReference>
<evidence type="ECO:0000259" key="4">
    <source>
        <dbReference type="Pfam" id="PF12234"/>
    </source>
</evidence>
<dbReference type="OrthoDB" id="342131at2759"/>
<feature type="repeat" description="WD" evidence="3">
    <location>
        <begin position="2428"/>
        <end position="2469"/>
    </location>
</feature>
<keyword evidence="6" id="KW-1185">Reference proteome</keyword>
<dbReference type="PANTHER" id="PTHR13950">
    <property type="entry name" value="RABCONNECTIN-RELATED"/>
    <property type="match status" value="1"/>
</dbReference>
<evidence type="ECO:0000313" key="5">
    <source>
        <dbReference type="EMBL" id="KAI0499779.1"/>
    </source>
</evidence>
<dbReference type="InterPro" id="IPR036322">
    <property type="entry name" value="WD40_repeat_dom_sf"/>
</dbReference>
<keyword evidence="1" id="KW-0813">Transport</keyword>
<dbReference type="InterPro" id="IPR022033">
    <property type="entry name" value="Rav1p_C"/>
</dbReference>
<gene>
    <name evidence="5" type="ORF">KFK09_017987</name>
</gene>
<dbReference type="EMBL" id="JAGYWB010000013">
    <property type="protein sequence ID" value="KAI0499779.1"/>
    <property type="molecule type" value="Genomic_DNA"/>
</dbReference>
<comment type="caution">
    <text evidence="5">The sequence shown here is derived from an EMBL/GenBank/DDBJ whole genome shotgun (WGS) entry which is preliminary data.</text>
</comment>
<dbReference type="SUPFAM" id="SSF50978">
    <property type="entry name" value="WD40 repeat-like"/>
    <property type="match status" value="1"/>
</dbReference>
<evidence type="ECO:0000256" key="1">
    <source>
        <dbReference type="ARBA" id="ARBA00022448"/>
    </source>
</evidence>
<dbReference type="SMART" id="SM00320">
    <property type="entry name" value="WD40"/>
    <property type="match status" value="9"/>
</dbReference>
<accession>A0A8T3ATZ5</accession>
<protein>
    <recommendedName>
        <fullName evidence="4">RAVE complex protein Rav1 C-terminal domain-containing protein</fullName>
    </recommendedName>
</protein>
<keyword evidence="2" id="KW-0406">Ion transport</keyword>
<dbReference type="InterPro" id="IPR001680">
    <property type="entry name" value="WD40_rpt"/>
</dbReference>
<dbReference type="GO" id="GO:0007035">
    <property type="term" value="P:vacuolar acidification"/>
    <property type="evidence" value="ECO:0007669"/>
    <property type="project" value="TreeGrafter"/>
</dbReference>
<dbReference type="SMR" id="A0A8T3ATZ5"/>
<dbReference type="Proteomes" id="UP000829196">
    <property type="component" value="Unassembled WGS sequence"/>
</dbReference>
<dbReference type="PANTHER" id="PTHR13950:SF9">
    <property type="entry name" value="RABCONNECTIN-3A"/>
    <property type="match status" value="1"/>
</dbReference>
<sequence length="2520" mass="279847">MIDEAVSRLASGGASASAASAEAEDVSTLLPLSLRRSQLIPPAPNRRRSAIDFLHDFGGSSWIAYGASSLLVISHFPSPLPEHENLVGPFFRQVIEPSSCSAVNWAADVNAVSWCPVRPSEGEVAAAQGNSIWLYAPQPDSDTGSFCWSQTAGVIHSSIVEAIEWTGSGDGLIAAGMEVVFWRRKGSSWEMSWKSAADVPQAMVSATWSAEGPVATAACWLTSVEIGAQNLPELANVDCRLVSVYHSDGKSEAIKIQLCHPQPVSLIRWRPSNLMKLTKDALRSWKDVLLTCCLDGTVRLWSEIDNGKSRKVSKEIDHKIRQPFQVVAVIEIEQCLNGTLGTTIFIDWAVDMASVISKSEGDCHSLSSASSKHDQIASCEWLISVGPVNLVALWAVHCLDDATTFRSPRVTLWWKKNPADLQAFNFSNYRCLRPAEKPVLVKVVAMRRQLFGPPFACSLLQLLPDNCMTWWHLYNPSIDDAEHSSLTQVSKERCLSHFTAGVLNIDGHSANILQLALHTCSHELELAVSLDSNGFLLFWSFSKHFNCTLGMQMYIHPTWKLMGKIRSQDLSTNLQYLTVGWAPFVLDEKPLLLLGYTDGIDCFLINVPGEGEDILCHKIFSVSFASHNHLEGSPDLIFATPLAYFSKSFLLCGVWMKAFRTLSWKIVLQSEDFTGSSCEFSSDSETVLMPGNMSKWISRSGRRYSATICPASWNFPHPQNSKTMICVSVVTLDHSMISNVNNVISNNVSYGNIISLMAIGFSDGVVELWKVSSAKSLESESIPWVLVGKFAAHDGPVNAVSLSSCGSKIATVSVGGKNCVTTLHVWTPICLIGGGSFILEDVLSFNGPVIALKWSVIGNGNLLLGVCMPNEFYIYCERRSHSFFVESDKSKELHPWCCISMSHSCQPCHEFQWGPMLTPVLLHERKISIFSEWLSEAEYNHIGESSSIYTVSTDENSRCGISLKNNVHDANELSQLDNKENGIAFNVLSSGSFLKKEKCDTRNRLHSLMDMVERLCRPLESYHPWALLQYLYSGNWKRAYIVLKHLVDSLSPLDASTTVIERCSSEKPCHIPQISLSRYLDGTSPEEPGSNTVQWGEGSNFVSATFDKNVFQFGKDTMKPTIYNDIPVINGLKSEIMGFIDTLEKFPTLAALTNMERIHILTVLDILLELSNTSYASLYDSLDEPGRRFWVAVRFQHFQFLRKVGRVAAREEFAIESWLVAWACQSDCQENLLNSILSTEPSWLEMRNLGLGYWLTNASQLRARMEKLARLQYLKRKNPKDCALLYLALNRLHVLAGLFRISKDEKDKILFGFLSRNFQEEKNKAAALKNAYVLMGRHELELAVAFFLLGGDPSSAVTVCAKNLGDEQLALVICRLLEGHGGPLEKQLISSILLPNAIDKKDYWLSSVFEWSLGHYSESVKSLFEPSVHCSNGVAARKCFHVSFADPHIGRYCLILASKPCLKNAIGDYLASVLSKFSTVMDSYSLKRFGLPLEALERLASQTMEGNSEVNTKHIEAIFEGQLFPFSIAAATQAWLQEGFAYHLESNFRLSLAMIFISNLLRELPCWAYRNPVIFLDLVKNDDSDSDQDKHKTGEFRQKLNVVILTFERRYSLKLIDLANMVLLLACNNGLLFLGYQLLEGFIFRENDVDNQHKTGHSTQCTILFKLIVKANKELFYAYSRYVVCCHLSDSTMKLLSGRASTAENCSESYFQRNFCMQCLICSLRIIKPLVKYYDNLLLSEGLALSTSSFLELVEYMLYFSRNWFSRNISGLIQMVCQIHSAFVSNHDSIEVMTGEQLKILHPTSDNNTSDALNDDEEVLHEFINQKNQAKLRNSLAFSIPEDERWQLIGTSLWIHNNSFTNQKLSKFLATQKLEAEKSIADHNQFRIAVAKLTMASIAYVSSSVTKQLASFLREKASKGLPVATFAWLEESNQHESSSLPHQSDQGVCIRQLSASEDREDLAKKLWEISINAKEIYQNLLNEKVYGFTYSREKLHSSWKDFQEVNLSEHVSDASHYKSEGNSSARNAVGSLFGKKKLDTDTFLETRRRDSDPKLERANFCNPTEIVKRSGDLLEAICCNSIYEQQLAATSNRKGLFFFNWNMEPARKEKSLLIWPEADWPLDGWAGSKSKPGPTCVSPGVGLGSKRGTHLGLGGATVGLDYMARPVRDLTGGGAFGIPGYAGIGASGLGWGEQIEFEILDPPAVAEHVCSRALSSHPSRPFLLVGSINTLIHLWEFGKDRALATYGVLPAVNVPPSVSALEFDHGGQRFASAALDGTVCTWQLEVGGRSNVHPTESSFCFNNNASDVAYVAASGSILAAAGCSTNGHNVVLWDTLAPPGTSQASLLCHEGGARSLSVFDNDVGTGSISPLIVTGGKNGDVGLHDFRYIATGRSKRNRQPRDQDRKSATFLNTSNQVDNANGMIWYIPKAHLGSITRITTIPNTSMFLTGSKDGDVKLWDAKRAQMVFHWQRIHDRHTFIQPNSRTIGGVVRAAVTDIQVFSCGFLTCGGDGSVKLVQLK</sequence>
<keyword evidence="3" id="KW-0853">WD repeat</keyword>
<proteinExistence type="predicted"/>
<organism evidence="5 6">
    <name type="scientific">Dendrobium nobile</name>
    <name type="common">Orchid</name>
    <dbReference type="NCBI Taxonomy" id="94219"/>
    <lineage>
        <taxon>Eukaryota</taxon>
        <taxon>Viridiplantae</taxon>
        <taxon>Streptophyta</taxon>
        <taxon>Embryophyta</taxon>
        <taxon>Tracheophyta</taxon>
        <taxon>Spermatophyta</taxon>
        <taxon>Magnoliopsida</taxon>
        <taxon>Liliopsida</taxon>
        <taxon>Asparagales</taxon>
        <taxon>Orchidaceae</taxon>
        <taxon>Epidendroideae</taxon>
        <taxon>Malaxideae</taxon>
        <taxon>Dendrobiinae</taxon>
        <taxon>Dendrobium</taxon>
    </lineage>
</organism>
<name>A0A8T3ATZ5_DENNO</name>